<dbReference type="KEGG" id="dmm:dnm_058890"/>
<name>A0A975GQG0_9BACT</name>
<gene>
    <name evidence="1" type="ORF">dnm_058890</name>
</gene>
<organism evidence="1 2">
    <name type="scientific">Desulfonema magnum</name>
    <dbReference type="NCBI Taxonomy" id="45655"/>
    <lineage>
        <taxon>Bacteria</taxon>
        <taxon>Pseudomonadati</taxon>
        <taxon>Thermodesulfobacteriota</taxon>
        <taxon>Desulfobacteria</taxon>
        <taxon>Desulfobacterales</taxon>
        <taxon>Desulfococcaceae</taxon>
        <taxon>Desulfonema</taxon>
    </lineage>
</organism>
<sequence length="75" mass="8689">MTFSDINDACEIENLAGKYPIKSFLYIFFLRTAEKPGFFLQGRRIMPEKKAGFLPRANIKNLWLGTGVMKMFPRL</sequence>
<evidence type="ECO:0000313" key="2">
    <source>
        <dbReference type="Proteomes" id="UP000663722"/>
    </source>
</evidence>
<protein>
    <submittedName>
        <fullName evidence="1">Uncharacterized protein</fullName>
    </submittedName>
</protein>
<dbReference type="EMBL" id="CP061800">
    <property type="protein sequence ID" value="QTA89832.1"/>
    <property type="molecule type" value="Genomic_DNA"/>
</dbReference>
<dbReference type="AlphaFoldDB" id="A0A975GQG0"/>
<dbReference type="Proteomes" id="UP000663722">
    <property type="component" value="Chromosome"/>
</dbReference>
<accession>A0A975GQG0</accession>
<reference evidence="1" key="1">
    <citation type="journal article" date="2021" name="Microb. Physiol.">
        <title>Proteogenomic Insights into the Physiology of Marine, Sulfate-Reducing, Filamentous Desulfonema limicola and Desulfonema magnum.</title>
        <authorList>
            <person name="Schnaars V."/>
            <person name="Wohlbrand L."/>
            <person name="Scheve S."/>
            <person name="Hinrichs C."/>
            <person name="Reinhardt R."/>
            <person name="Rabus R."/>
        </authorList>
    </citation>
    <scope>NUCLEOTIDE SEQUENCE</scope>
    <source>
        <strain evidence="1">4be13</strain>
    </source>
</reference>
<proteinExistence type="predicted"/>
<evidence type="ECO:0000313" key="1">
    <source>
        <dbReference type="EMBL" id="QTA89832.1"/>
    </source>
</evidence>
<keyword evidence="2" id="KW-1185">Reference proteome</keyword>